<comment type="subunit">
    <text evidence="3">Oligomeric complex that consists of at least the alpha, beta, beta', gamma, delta, epsilon and zeta subunits.</text>
</comment>
<dbReference type="GO" id="GO:0000139">
    <property type="term" value="C:Golgi membrane"/>
    <property type="evidence" value="ECO:0007669"/>
    <property type="project" value="UniProtKB-SubCell"/>
</dbReference>
<keyword evidence="7" id="KW-0931">ER-Golgi transport</keyword>
<keyword evidence="8" id="KW-0653">Protein transport</keyword>
<evidence type="ECO:0000256" key="8">
    <source>
        <dbReference type="ARBA" id="ARBA00022927"/>
    </source>
</evidence>
<keyword evidence="10" id="KW-0472">Membrane</keyword>
<protein>
    <recommendedName>
        <fullName evidence="13">Clathrin/coatomer adaptor adaptin-like N-terminal domain-containing protein</fullName>
    </recommendedName>
</protein>
<keyword evidence="11" id="KW-0968">Cytoplasmic vesicle</keyword>
<keyword evidence="9" id="KW-0333">Golgi apparatus</keyword>
<accession>A0AAD8SQW6</accession>
<evidence type="ECO:0000259" key="13">
    <source>
        <dbReference type="Pfam" id="PF01602"/>
    </source>
</evidence>
<dbReference type="GO" id="GO:0006891">
    <property type="term" value="P:intra-Golgi vesicle-mediated transport"/>
    <property type="evidence" value="ECO:0007669"/>
    <property type="project" value="TreeGrafter"/>
</dbReference>
<dbReference type="EMBL" id="JAUUTY010000003">
    <property type="protein sequence ID" value="KAK1662175.1"/>
    <property type="molecule type" value="Genomic_DNA"/>
</dbReference>
<sequence>MDTPCTLMIHFEKGSAAMANVINSDLEGSDVAAKAEAMKRAVTLLVNGETLPKLFLTVVRYVLPSEDHTIQKLLLLYLEIIDKRDPAGRVLPEMILVCQKLRDNLRHPNEYIRGVTLRFLCRLSEPEILEPLVPSILENLNHRHHFVRRHALSAISAIYRLPHGDKLIPDALELVERAVASEQDASARRNAFLMLCLCAQERALVHLFSNAQRVTQWPDLLQMAAVDLIRKVCTSPNRADKGRYIKILSSLLSSPSTALVYECAGALASLSSAPTDGRAAANTYTKLLSSQSDTNVRLILLDRLNELRNSHRHVMVDVVMDVLPALAIPNLDVKRKVLDLVLGLLTPRNVKEVVVYLKKEAAKTKSGEYRRMLLQAIHECAVEVPKVAGSVAHLLMDFLGGTNAAAAVDVVLFVREIIATTADPKLRLSMIRRLSDTFYRIRSSRVCSIALSILGEYSLSLAEVERAISTIRQCLGDPPFSTVSTDGETTDPSKPAQPMVNSVTVSSRRPVVVHADSTLSAATEAVSTPSVTPVSLASTLNLRSLILSGDFCLAAVVASTLTKLVLRLQEVQPSKAEAKKACTGALLVMTSILQLQSSS</sequence>
<dbReference type="FunFam" id="1.25.10.10:FF:000166">
    <property type="entry name" value="Coatomer subunit beta"/>
    <property type="match status" value="1"/>
</dbReference>
<evidence type="ECO:0000313" key="15">
    <source>
        <dbReference type="Proteomes" id="UP001231189"/>
    </source>
</evidence>
<organism evidence="14 15">
    <name type="scientific">Lolium multiflorum</name>
    <name type="common">Italian ryegrass</name>
    <name type="synonym">Lolium perenne subsp. multiflorum</name>
    <dbReference type="NCBI Taxonomy" id="4521"/>
    <lineage>
        <taxon>Eukaryota</taxon>
        <taxon>Viridiplantae</taxon>
        <taxon>Streptophyta</taxon>
        <taxon>Embryophyta</taxon>
        <taxon>Tracheophyta</taxon>
        <taxon>Spermatophyta</taxon>
        <taxon>Magnoliopsida</taxon>
        <taxon>Liliopsida</taxon>
        <taxon>Poales</taxon>
        <taxon>Poaceae</taxon>
        <taxon>BOP clade</taxon>
        <taxon>Pooideae</taxon>
        <taxon>Poodae</taxon>
        <taxon>Poeae</taxon>
        <taxon>Poeae Chloroplast Group 2 (Poeae type)</taxon>
        <taxon>Loliodinae</taxon>
        <taxon>Loliinae</taxon>
        <taxon>Lolium</taxon>
    </lineage>
</organism>
<evidence type="ECO:0000313" key="14">
    <source>
        <dbReference type="EMBL" id="KAK1662175.1"/>
    </source>
</evidence>
<keyword evidence="5" id="KW-0963">Cytoplasm</keyword>
<dbReference type="InterPro" id="IPR016024">
    <property type="entry name" value="ARM-type_fold"/>
</dbReference>
<evidence type="ECO:0000256" key="1">
    <source>
        <dbReference type="ARBA" id="ARBA00004255"/>
    </source>
</evidence>
<dbReference type="PANTHER" id="PTHR10635">
    <property type="entry name" value="COATOMER SUBUNIT BETA"/>
    <property type="match status" value="1"/>
</dbReference>
<dbReference type="GO" id="GO:0006886">
    <property type="term" value="P:intracellular protein transport"/>
    <property type="evidence" value="ECO:0007669"/>
    <property type="project" value="InterPro"/>
</dbReference>
<dbReference type="Proteomes" id="UP001231189">
    <property type="component" value="Unassembled WGS sequence"/>
</dbReference>
<dbReference type="SUPFAM" id="SSF48371">
    <property type="entry name" value="ARM repeat"/>
    <property type="match status" value="1"/>
</dbReference>
<dbReference type="Pfam" id="PF01602">
    <property type="entry name" value="Adaptin_N"/>
    <property type="match status" value="1"/>
</dbReference>
<evidence type="ECO:0000256" key="11">
    <source>
        <dbReference type="ARBA" id="ARBA00023329"/>
    </source>
</evidence>
<proteinExistence type="predicted"/>
<dbReference type="GO" id="GO:0030126">
    <property type="term" value="C:COPI vesicle coat"/>
    <property type="evidence" value="ECO:0007669"/>
    <property type="project" value="TreeGrafter"/>
</dbReference>
<dbReference type="InterPro" id="IPR002553">
    <property type="entry name" value="Clathrin/coatomer_adapt-like_N"/>
</dbReference>
<reference evidence="14" key="1">
    <citation type="submission" date="2023-07" db="EMBL/GenBank/DDBJ databases">
        <title>A chromosome-level genome assembly of Lolium multiflorum.</title>
        <authorList>
            <person name="Chen Y."/>
            <person name="Copetti D."/>
            <person name="Kolliker R."/>
            <person name="Studer B."/>
        </authorList>
    </citation>
    <scope>NUCLEOTIDE SEQUENCE</scope>
    <source>
        <strain evidence="14">02402/16</strain>
        <tissue evidence="14">Leaf</tissue>
    </source>
</reference>
<evidence type="ECO:0000256" key="4">
    <source>
        <dbReference type="ARBA" id="ARBA00022448"/>
    </source>
</evidence>
<evidence type="ECO:0000256" key="6">
    <source>
        <dbReference type="ARBA" id="ARBA00022737"/>
    </source>
</evidence>
<keyword evidence="4" id="KW-0813">Transport</keyword>
<evidence type="ECO:0000256" key="10">
    <source>
        <dbReference type="ARBA" id="ARBA00023136"/>
    </source>
</evidence>
<keyword evidence="15" id="KW-1185">Reference proteome</keyword>
<evidence type="ECO:0000256" key="5">
    <source>
        <dbReference type="ARBA" id="ARBA00022490"/>
    </source>
</evidence>
<feature type="domain" description="Clathrin/coatomer adaptor adaptin-like N-terminal" evidence="13">
    <location>
        <begin position="26"/>
        <end position="474"/>
    </location>
</feature>
<dbReference type="GO" id="GO:0006888">
    <property type="term" value="P:endoplasmic reticulum to Golgi vesicle-mediated transport"/>
    <property type="evidence" value="ECO:0007669"/>
    <property type="project" value="TreeGrafter"/>
</dbReference>
<keyword evidence="6" id="KW-0677">Repeat</keyword>
<gene>
    <name evidence="14" type="ORF">QYE76_050334</name>
</gene>
<dbReference type="AlphaFoldDB" id="A0AAD8SQW6"/>
<evidence type="ECO:0000256" key="3">
    <source>
        <dbReference type="ARBA" id="ARBA00011775"/>
    </source>
</evidence>
<dbReference type="InterPro" id="IPR016460">
    <property type="entry name" value="COPB1"/>
</dbReference>
<comment type="function">
    <text evidence="12">The coatomer is a cytosolic protein complex that binds to dilysine motifs and reversibly associates with Golgi non-clathrin-coated vesicles, which further mediate biosynthetic protein transport from the ER, via the Golgi up to the trans Golgi network. Coatomer complex is required for budding from Golgi membranes, and is essential for the retrograde Golgi-to-ER transport of dilysine-tagged proteins.</text>
</comment>
<comment type="subcellular location">
    <subcellularLocation>
        <location evidence="2">Cytoplasmic vesicle</location>
        <location evidence="2">COPI-coated vesicle membrane</location>
        <topology evidence="2">Peripheral membrane protein</topology>
        <orientation evidence="2">Cytoplasmic side</orientation>
    </subcellularLocation>
    <subcellularLocation>
        <location evidence="1">Golgi apparatus membrane</location>
        <topology evidence="1">Peripheral membrane protein</topology>
        <orientation evidence="1">Cytoplasmic side</orientation>
    </subcellularLocation>
</comment>
<evidence type="ECO:0000256" key="2">
    <source>
        <dbReference type="ARBA" id="ARBA00004347"/>
    </source>
</evidence>
<evidence type="ECO:0000256" key="12">
    <source>
        <dbReference type="ARBA" id="ARBA00025536"/>
    </source>
</evidence>
<dbReference type="InterPro" id="IPR011989">
    <property type="entry name" value="ARM-like"/>
</dbReference>
<evidence type="ECO:0000256" key="9">
    <source>
        <dbReference type="ARBA" id="ARBA00023034"/>
    </source>
</evidence>
<evidence type="ECO:0000256" key="7">
    <source>
        <dbReference type="ARBA" id="ARBA00022892"/>
    </source>
</evidence>
<dbReference type="Gene3D" id="1.25.10.10">
    <property type="entry name" value="Leucine-rich Repeat Variant"/>
    <property type="match status" value="1"/>
</dbReference>
<dbReference type="PANTHER" id="PTHR10635:SF0">
    <property type="entry name" value="COATOMER SUBUNIT BETA"/>
    <property type="match status" value="1"/>
</dbReference>
<comment type="caution">
    <text evidence="14">The sequence shown here is derived from an EMBL/GenBank/DDBJ whole genome shotgun (WGS) entry which is preliminary data.</text>
</comment>
<name>A0AAD8SQW6_LOLMU</name>